<feature type="domain" description="NAD-dependent epimerase/dehydratase" evidence="1">
    <location>
        <begin position="8"/>
        <end position="247"/>
    </location>
</feature>
<dbReference type="PANTHER" id="PTHR48079:SF6">
    <property type="entry name" value="NAD(P)-BINDING DOMAIN-CONTAINING PROTEIN-RELATED"/>
    <property type="match status" value="1"/>
</dbReference>
<proteinExistence type="predicted"/>
<dbReference type="SUPFAM" id="SSF51735">
    <property type="entry name" value="NAD(P)-binding Rossmann-fold domains"/>
    <property type="match status" value="1"/>
</dbReference>
<accession>A0A5Q5BEL7</accession>
<dbReference type="GO" id="GO:0004029">
    <property type="term" value="F:aldehyde dehydrogenase (NAD+) activity"/>
    <property type="evidence" value="ECO:0007669"/>
    <property type="project" value="TreeGrafter"/>
</dbReference>
<organism evidence="2">
    <name type="scientific">Mycobacterium sp. (strain MCS)</name>
    <dbReference type="NCBI Taxonomy" id="164756"/>
    <lineage>
        <taxon>Bacteria</taxon>
        <taxon>Bacillati</taxon>
        <taxon>Actinomycetota</taxon>
        <taxon>Actinomycetes</taxon>
        <taxon>Mycobacteriales</taxon>
        <taxon>Mycobacteriaceae</taxon>
        <taxon>Mycobacterium</taxon>
    </lineage>
</organism>
<dbReference type="InterPro" id="IPR051783">
    <property type="entry name" value="NAD(P)-dependent_oxidoreduct"/>
</dbReference>
<dbReference type="EMBL" id="CP000384">
    <property type="protein sequence ID" value="ABG06543.1"/>
    <property type="molecule type" value="Genomic_DNA"/>
</dbReference>
<dbReference type="InterPro" id="IPR036291">
    <property type="entry name" value="NAD(P)-bd_dom_sf"/>
</dbReference>
<dbReference type="GO" id="GO:0005737">
    <property type="term" value="C:cytoplasm"/>
    <property type="evidence" value="ECO:0007669"/>
    <property type="project" value="TreeGrafter"/>
</dbReference>
<sequence>MTAEPSRIVVTGASGNVGTGVLRALASQLPDAEVVGVCRRPPTDGEPYERVRWHTVDLSAPSAVADLEPALRGADVVIHLALAVHPVRDEHYLYRANVLGTQALLKAMTAAGVRQLVYASSLGIYAPGSGPPVTEDWPTTGQTTSVYSRHKVMVEQVLDEFELDHPEVTVSRFRPTVVVQREAAWLIKSLYLGPLVPRSVLELLRRRELPVLPVPAPLALQFVHADDVGDAVVRMVTQQVRGSFNIAADVLDTAALADLVGARPVSVPPQAVRTLIAALSAVRVVALTPGWYDVAFKTPLMDTSKARRTLGWEPARSSAESARELIEGLADGAVGTSAAMGWRLRPRRDVRAAVDRAHDVTLVSWGALALLRAAGMRRARVVDAVVVASNLATGTPMALDRILERRADPVALLAPVAVLAALGATLCGGWPAVAVTGALQVLRMSERNQRKAKLVSNAEVPAGSRG</sequence>
<evidence type="ECO:0000313" key="2">
    <source>
        <dbReference type="EMBL" id="ABG06543.1"/>
    </source>
</evidence>
<gene>
    <name evidence="2" type="ordered locus">Mmcs_0422</name>
</gene>
<dbReference type="AlphaFoldDB" id="A0A5Q5BEL7"/>
<dbReference type="PANTHER" id="PTHR48079">
    <property type="entry name" value="PROTEIN YEEZ"/>
    <property type="match status" value="1"/>
</dbReference>
<evidence type="ECO:0000259" key="1">
    <source>
        <dbReference type="Pfam" id="PF01370"/>
    </source>
</evidence>
<name>A0A5Q5BEL7_MYCSS</name>
<dbReference type="InterPro" id="IPR001509">
    <property type="entry name" value="Epimerase_deHydtase"/>
</dbReference>
<reference evidence="2" key="1">
    <citation type="submission" date="2006-06" db="EMBL/GenBank/DDBJ databases">
        <title>Complete sequence of chromosome of Mycobacterium sp. MCS.</title>
        <authorList>
            <consortium name="US DOE Joint Genome Institute"/>
            <person name="Copeland A."/>
            <person name="Lucas S."/>
            <person name="Lapidus A."/>
            <person name="Barry K."/>
            <person name="Detter J.C."/>
            <person name="Glavina del Rio T."/>
            <person name="Hammon N."/>
            <person name="Israni S."/>
            <person name="Dalin E."/>
            <person name="Tice H."/>
            <person name="Pitluck S."/>
            <person name="Martinez M."/>
            <person name="Schmutz J."/>
            <person name="Larimer F."/>
            <person name="Land M."/>
            <person name="Hauser L."/>
            <person name="Kyrpides N."/>
            <person name="Kim E."/>
            <person name="Miller C.D."/>
            <person name="Hughes J.E."/>
            <person name="Anderson A.J."/>
            <person name="Sims R.C."/>
            <person name="Richardson P."/>
        </authorList>
    </citation>
    <scope>NUCLEOTIDE SEQUENCE [LARGE SCALE GENOMIC DNA]</scope>
    <source>
        <strain evidence="2">MCS</strain>
    </source>
</reference>
<protein>
    <submittedName>
        <fullName evidence="2">NAD-dependent epimerase/dehydratase</fullName>
    </submittedName>
</protein>
<dbReference type="Pfam" id="PF01370">
    <property type="entry name" value="Epimerase"/>
    <property type="match status" value="1"/>
</dbReference>
<dbReference type="KEGG" id="mmc:Mmcs_0422"/>
<dbReference type="Gene3D" id="3.40.50.720">
    <property type="entry name" value="NAD(P)-binding Rossmann-like Domain"/>
    <property type="match status" value="1"/>
</dbReference>